<keyword evidence="3" id="KW-0169">Cobalamin biosynthesis</keyword>
<dbReference type="Gene3D" id="3.40.50.10230">
    <property type="entry name" value="Cobalamin biosynthesis CobH/CbiC, precorrin-8X methylmutase"/>
    <property type="match status" value="1"/>
</dbReference>
<dbReference type="OrthoDB" id="9780708at2"/>
<dbReference type="EC" id="5.4.1.2" evidence="6"/>
<dbReference type="GO" id="GO:0009236">
    <property type="term" value="P:cobalamin biosynthetic process"/>
    <property type="evidence" value="ECO:0007669"/>
    <property type="project" value="UniProtKB-UniPathway"/>
</dbReference>
<dbReference type="InterPro" id="IPR003722">
    <property type="entry name" value="Cbl_synth_CobH/CbiC"/>
</dbReference>
<proteinExistence type="inferred from homology"/>
<comment type="pathway">
    <text evidence="1">Cofactor biosynthesis; adenosylcobalamin biosynthesis.</text>
</comment>
<evidence type="ECO:0000256" key="4">
    <source>
        <dbReference type="ARBA" id="ARBA00023235"/>
    </source>
</evidence>
<dbReference type="UniPathway" id="UPA00148"/>
<evidence type="ECO:0000256" key="3">
    <source>
        <dbReference type="ARBA" id="ARBA00022573"/>
    </source>
</evidence>
<dbReference type="Proteomes" id="UP000011922">
    <property type="component" value="Unassembled WGS sequence"/>
</dbReference>
<keyword evidence="4 6" id="KW-0413">Isomerase</keyword>
<evidence type="ECO:0000259" key="5">
    <source>
        <dbReference type="Pfam" id="PF02570"/>
    </source>
</evidence>
<accession>M5Q3F3</accession>
<organism evidence="6 7">
    <name type="scientific">Desulfocurvibacter africanus PCS</name>
    <dbReference type="NCBI Taxonomy" id="1262666"/>
    <lineage>
        <taxon>Bacteria</taxon>
        <taxon>Pseudomonadati</taxon>
        <taxon>Thermodesulfobacteriota</taxon>
        <taxon>Desulfovibrionia</taxon>
        <taxon>Desulfovibrionales</taxon>
        <taxon>Desulfovibrionaceae</taxon>
        <taxon>Desulfocurvibacter</taxon>
    </lineage>
</organism>
<evidence type="ECO:0000313" key="7">
    <source>
        <dbReference type="Proteomes" id="UP000011922"/>
    </source>
</evidence>
<dbReference type="InterPro" id="IPR036588">
    <property type="entry name" value="CobH/CbiC_sf"/>
</dbReference>
<dbReference type="Pfam" id="PF02570">
    <property type="entry name" value="CbiC"/>
    <property type="match status" value="1"/>
</dbReference>
<gene>
    <name evidence="6" type="ORF">PCS_00850</name>
</gene>
<protein>
    <submittedName>
        <fullName evidence="6">Cobalt-precorrin 8 methylmutase</fullName>
        <ecNumber evidence="6">5.4.1.-</ecNumber>
        <ecNumber evidence="6">5.4.1.2</ecNumber>
    </submittedName>
</protein>
<evidence type="ECO:0000313" key="6">
    <source>
        <dbReference type="EMBL" id="EMG38348.1"/>
    </source>
</evidence>
<dbReference type="PANTHER" id="PTHR43588:SF1">
    <property type="entry name" value="COBALT-PRECORRIN-8 METHYLMUTASE"/>
    <property type="match status" value="1"/>
</dbReference>
<dbReference type="EC" id="5.4.1.-" evidence="6"/>
<evidence type="ECO:0000256" key="1">
    <source>
        <dbReference type="ARBA" id="ARBA00004953"/>
    </source>
</evidence>
<dbReference type="AlphaFoldDB" id="M5Q3F3"/>
<reference evidence="6 7" key="1">
    <citation type="journal article" date="2013" name="Genome Announc.">
        <title>Draft Genome Sequence for Desulfovibrio africanus Strain PCS.</title>
        <authorList>
            <person name="Brown S.D."/>
            <person name="Utturkar S.M."/>
            <person name="Arkin A.P."/>
            <person name="Deutschbauer A.M."/>
            <person name="Elias D.A."/>
            <person name="Hazen T.C."/>
            <person name="Chakraborty R."/>
        </authorList>
    </citation>
    <scope>NUCLEOTIDE SEQUENCE [LARGE SCALE GENOMIC DNA]</scope>
    <source>
        <strain evidence="6 7">PCS</strain>
    </source>
</reference>
<dbReference type="GO" id="GO:0016993">
    <property type="term" value="F:precorrin-8X methylmutase activity"/>
    <property type="evidence" value="ECO:0007669"/>
    <property type="project" value="InterPro"/>
</dbReference>
<dbReference type="PANTHER" id="PTHR43588">
    <property type="entry name" value="COBALT-PRECORRIN-8 METHYLMUTASE"/>
    <property type="match status" value="1"/>
</dbReference>
<dbReference type="RefSeq" id="WP_005984305.1">
    <property type="nucleotide sequence ID" value="NZ_AOSV01000005.1"/>
</dbReference>
<evidence type="ECO:0000256" key="2">
    <source>
        <dbReference type="ARBA" id="ARBA00009774"/>
    </source>
</evidence>
<comment type="caution">
    <text evidence="6">The sequence shown here is derived from an EMBL/GenBank/DDBJ whole genome shotgun (WGS) entry which is preliminary data.</text>
</comment>
<comment type="similarity">
    <text evidence="2">Belongs to the CobH/CbiC family.</text>
</comment>
<feature type="domain" description="Cobalamin biosynthesis precorrin-8X methylmutase CobH/CbiC" evidence="5">
    <location>
        <begin position="22"/>
        <end position="228"/>
    </location>
</feature>
<dbReference type="EMBL" id="AOSV01000005">
    <property type="protein sequence ID" value="EMG38348.1"/>
    <property type="molecule type" value="Genomic_DNA"/>
</dbReference>
<dbReference type="PATRIC" id="fig|1262666.3.peg.860"/>
<dbReference type="SUPFAM" id="SSF63965">
    <property type="entry name" value="Precorrin-8X methylmutase CbiC/CobH"/>
    <property type="match status" value="1"/>
</dbReference>
<name>M5Q3F3_DESAF</name>
<sequence length="243" mass="25924">MSVHSRPGQPYGHDLDLSDPAEIERRSMAIIEAEAPKPIPFSEVEWPIVRRMIHTTADFELLRLTRFHAEAACAGIAALRSGALVVTDTRMALAGIPIRRLEALGCRKLCLMEDPRVVQRAKAEGITRAMAAVDLALDLRTEFAAEAPLVFVIGNAPTALVRLVRRLAAMESANGLPVALIVGMPVGFVNAAESKELLVQASPAPWITVTGRKGGSPLAASAVNALAELALERASVDQGIVQT</sequence>